<reference evidence="3" key="1">
    <citation type="journal article" date="2018" name="Biosci. Biotechnol. Biochem.">
        <title>Polysaccharide hydrolase of the hadal zone amphipods Hirondellea gigas.</title>
        <authorList>
            <person name="Kobayashi H."/>
            <person name="Nagahama T."/>
            <person name="Arai W."/>
            <person name="Sasagawa Y."/>
            <person name="Umeda M."/>
            <person name="Hayashi T."/>
            <person name="Nikaido I."/>
            <person name="Watanabe H."/>
            <person name="Oguri K."/>
            <person name="Kitazato H."/>
            <person name="Fujioka K."/>
            <person name="Kido Y."/>
            <person name="Takami H."/>
        </authorList>
    </citation>
    <scope>NUCLEOTIDE SEQUENCE</scope>
    <source>
        <tissue evidence="3">Whole body</tissue>
    </source>
</reference>
<keyword evidence="2" id="KW-0732">Signal</keyword>
<evidence type="ECO:0000256" key="1">
    <source>
        <dbReference type="SAM" id="MobiDB-lite"/>
    </source>
</evidence>
<accession>A0A2P2I7A0</accession>
<feature type="compositionally biased region" description="Polar residues" evidence="1">
    <location>
        <begin position="73"/>
        <end position="84"/>
    </location>
</feature>
<feature type="compositionally biased region" description="Polar residues" evidence="1">
    <location>
        <begin position="160"/>
        <end position="169"/>
    </location>
</feature>
<organism evidence="3">
    <name type="scientific">Hirondellea gigas</name>
    <dbReference type="NCBI Taxonomy" id="1518452"/>
    <lineage>
        <taxon>Eukaryota</taxon>
        <taxon>Metazoa</taxon>
        <taxon>Ecdysozoa</taxon>
        <taxon>Arthropoda</taxon>
        <taxon>Crustacea</taxon>
        <taxon>Multicrustacea</taxon>
        <taxon>Malacostraca</taxon>
        <taxon>Eumalacostraca</taxon>
        <taxon>Peracarida</taxon>
        <taxon>Amphipoda</taxon>
        <taxon>Amphilochidea</taxon>
        <taxon>Lysianassida</taxon>
        <taxon>Lysianassidira</taxon>
        <taxon>Lysianassoidea</taxon>
        <taxon>Lysianassidae</taxon>
        <taxon>Hirondellea</taxon>
    </lineage>
</organism>
<proteinExistence type="evidence at transcript level"/>
<feature type="compositionally biased region" description="Low complexity" evidence="1">
    <location>
        <begin position="85"/>
        <end position="103"/>
    </location>
</feature>
<protein>
    <submittedName>
        <fullName evidence="3">Flocculation protein FLO11-like</fullName>
    </submittedName>
</protein>
<dbReference type="EMBL" id="IACF01004281">
    <property type="protein sequence ID" value="LAB69875.1"/>
    <property type="molecule type" value="mRNA"/>
</dbReference>
<feature type="signal peptide" evidence="2">
    <location>
        <begin position="1"/>
        <end position="18"/>
    </location>
</feature>
<feature type="chain" id="PRO_5015157125" evidence="2">
    <location>
        <begin position="19"/>
        <end position="297"/>
    </location>
</feature>
<dbReference type="AlphaFoldDB" id="A0A2P2I7A0"/>
<evidence type="ECO:0000256" key="2">
    <source>
        <dbReference type="SAM" id="SignalP"/>
    </source>
</evidence>
<name>A0A2P2I7A0_9CRUS</name>
<evidence type="ECO:0000313" key="3">
    <source>
        <dbReference type="EMBL" id="LAB69875.1"/>
    </source>
</evidence>
<feature type="region of interest" description="Disordered" evidence="1">
    <location>
        <begin position="73"/>
        <end position="171"/>
    </location>
</feature>
<sequence length="297" mass="31623">MNTMILLALFTFVVTASAQTFSFGIGLGGGNDATIPTFDSQRSSSVSSITRGNPFASFGFSSIARSRGEPSQTFEEFFSSSRIGTRTPSTTRVTSRSSSSSDNSLRRSRVSTPVPFSLAMPAPNPTITSRGAPPSATPARPQQTRRISAAHNPLRDATRRSSPGFTSSGAAAGFVRATHDLSSRGRVQEEVIIPTTRPPTTTEAAEVIDVRDNLVGQSVCARGTAGDACREHLAITAMACTTGFCQQCQQCGSMSPDSWPKCCREHFLCCRLLVRSCQVCDQPLLTPFCGAAFGRCN</sequence>